<dbReference type="EMBL" id="HBUE01161804">
    <property type="protein sequence ID" value="CAG6510594.1"/>
    <property type="molecule type" value="Transcribed_RNA"/>
</dbReference>
<dbReference type="EMBL" id="HBUE01267007">
    <property type="protein sequence ID" value="CAG6562003.1"/>
    <property type="molecule type" value="Transcribed_RNA"/>
</dbReference>
<protein>
    <submittedName>
        <fullName evidence="1">(northern house mosquito) hypothetical protein</fullName>
    </submittedName>
</protein>
<dbReference type="EMBL" id="HBUE01161812">
    <property type="protein sequence ID" value="CAG6510599.1"/>
    <property type="molecule type" value="Transcribed_RNA"/>
</dbReference>
<reference evidence="1" key="1">
    <citation type="submission" date="2021-05" db="EMBL/GenBank/DDBJ databases">
        <authorList>
            <person name="Alioto T."/>
            <person name="Alioto T."/>
            <person name="Gomez Garrido J."/>
        </authorList>
    </citation>
    <scope>NUCLEOTIDE SEQUENCE</scope>
</reference>
<evidence type="ECO:0000313" key="1">
    <source>
        <dbReference type="EMBL" id="CAG6510594.1"/>
    </source>
</evidence>
<name>A0A8D8DD73_CULPI</name>
<dbReference type="AlphaFoldDB" id="A0A8D8DD73"/>
<dbReference type="EMBL" id="HBUE01076986">
    <property type="protein sequence ID" value="CAG6475627.1"/>
    <property type="molecule type" value="Transcribed_RNA"/>
</dbReference>
<accession>A0A8D8DD73</accession>
<organism evidence="1">
    <name type="scientific">Culex pipiens</name>
    <name type="common">House mosquito</name>
    <dbReference type="NCBI Taxonomy" id="7175"/>
    <lineage>
        <taxon>Eukaryota</taxon>
        <taxon>Metazoa</taxon>
        <taxon>Ecdysozoa</taxon>
        <taxon>Arthropoda</taxon>
        <taxon>Hexapoda</taxon>
        <taxon>Insecta</taxon>
        <taxon>Pterygota</taxon>
        <taxon>Neoptera</taxon>
        <taxon>Endopterygota</taxon>
        <taxon>Diptera</taxon>
        <taxon>Nematocera</taxon>
        <taxon>Culicoidea</taxon>
        <taxon>Culicidae</taxon>
        <taxon>Culicinae</taxon>
        <taxon>Culicini</taxon>
        <taxon>Culex</taxon>
        <taxon>Culex</taxon>
    </lineage>
</organism>
<dbReference type="EMBL" id="HBUE01266999">
    <property type="protein sequence ID" value="CAG6561998.1"/>
    <property type="molecule type" value="Transcribed_RNA"/>
</dbReference>
<sequence>MSHDTGRRWLRQTPRLLRGLPKRRRCCTRLRFRQTPWFQPDDYEHRWHHCCIRSGIPVSPTECADSARSFPDNKRLIADTIPDRTWLAASFRAHQLEWWILPTA</sequence>
<proteinExistence type="predicted"/>